<dbReference type="GeneID" id="114449048"/>
<evidence type="ECO:0000259" key="3">
    <source>
        <dbReference type="PROSITE" id="PS50835"/>
    </source>
</evidence>
<dbReference type="RefSeq" id="XP_028282184.1">
    <property type="nucleotide sequence ID" value="XM_028426383.1"/>
</dbReference>
<dbReference type="InterPro" id="IPR003599">
    <property type="entry name" value="Ig_sub"/>
</dbReference>
<evidence type="ECO:0000313" key="5">
    <source>
        <dbReference type="RefSeq" id="XP_028282184.1"/>
    </source>
</evidence>
<evidence type="ECO:0000256" key="2">
    <source>
        <dbReference type="SAM" id="SignalP"/>
    </source>
</evidence>
<dbReference type="InterPro" id="IPR036179">
    <property type="entry name" value="Ig-like_dom_sf"/>
</dbReference>
<evidence type="ECO:0000313" key="4">
    <source>
        <dbReference type="Proteomes" id="UP000515145"/>
    </source>
</evidence>
<keyword evidence="2" id="KW-0732">Signal</keyword>
<name>A0A6P7JYX3_9TELE</name>
<feature type="chain" id="PRO_5027731086" evidence="2">
    <location>
        <begin position="44"/>
        <end position="268"/>
    </location>
</feature>
<dbReference type="InParanoid" id="A0A6P7JYX3"/>
<dbReference type="InterPro" id="IPR052659">
    <property type="entry name" value="Nectin/PVR"/>
</dbReference>
<protein>
    <submittedName>
        <fullName evidence="5">Uncharacterized protein LOC114449048 isoform X1</fullName>
    </submittedName>
</protein>
<evidence type="ECO:0000256" key="1">
    <source>
        <dbReference type="SAM" id="Phobius"/>
    </source>
</evidence>
<reference evidence="5" key="1">
    <citation type="submission" date="2025-08" db="UniProtKB">
        <authorList>
            <consortium name="RefSeq"/>
        </authorList>
    </citation>
    <scope>IDENTIFICATION</scope>
</reference>
<dbReference type="PANTHER" id="PTHR47387">
    <property type="entry name" value="NECTIN-2"/>
    <property type="match status" value="1"/>
</dbReference>
<keyword evidence="4" id="KW-1185">Reference proteome</keyword>
<gene>
    <name evidence="5" type="primary">LOC114449048</name>
</gene>
<sequence>MGASFLLQSCASPLWLFAMKTSSTSCLLLLKLMYLVLLSVSEAQRVEVLPEVTGYLGQDVTLPCAFQGPQSATVTQVQWNLLQTGVNTTALGVFNVQHGVFYPDSPLKGRLNITEQSLIIKNLELTDEGLYGCNIATFPSGSLEGSTRLNVRAQMPLSTGTVSTIVTVVVLLLAIMAATAYLLFIRRHNSSSTHRVFIDTAGAAIDVARPSVIIREEVVYSDVKLKPSRDVTASSGRKCTVLADDDVTYAEVVVRPVVNNSSTADFYV</sequence>
<organism evidence="4 5">
    <name type="scientific">Parambassis ranga</name>
    <name type="common">Indian glassy fish</name>
    <dbReference type="NCBI Taxonomy" id="210632"/>
    <lineage>
        <taxon>Eukaryota</taxon>
        <taxon>Metazoa</taxon>
        <taxon>Chordata</taxon>
        <taxon>Craniata</taxon>
        <taxon>Vertebrata</taxon>
        <taxon>Euteleostomi</taxon>
        <taxon>Actinopterygii</taxon>
        <taxon>Neopterygii</taxon>
        <taxon>Teleostei</taxon>
        <taxon>Neoteleostei</taxon>
        <taxon>Acanthomorphata</taxon>
        <taxon>Ovalentaria</taxon>
        <taxon>Ambassidae</taxon>
        <taxon>Parambassis</taxon>
    </lineage>
</organism>
<proteinExistence type="predicted"/>
<feature type="signal peptide" evidence="2">
    <location>
        <begin position="1"/>
        <end position="43"/>
    </location>
</feature>
<feature type="domain" description="Ig-like" evidence="3">
    <location>
        <begin position="57"/>
        <end position="150"/>
    </location>
</feature>
<keyword evidence="1" id="KW-1133">Transmembrane helix</keyword>
<dbReference type="SUPFAM" id="SSF48726">
    <property type="entry name" value="Immunoglobulin"/>
    <property type="match status" value="1"/>
</dbReference>
<dbReference type="InterPro" id="IPR013106">
    <property type="entry name" value="Ig_V-set"/>
</dbReference>
<dbReference type="InterPro" id="IPR007110">
    <property type="entry name" value="Ig-like_dom"/>
</dbReference>
<feature type="transmembrane region" description="Helical" evidence="1">
    <location>
        <begin position="165"/>
        <end position="185"/>
    </location>
</feature>
<dbReference type="OrthoDB" id="9948163at2759"/>
<accession>A0A6P7JYX3</accession>
<keyword evidence="1" id="KW-0472">Membrane</keyword>
<keyword evidence="1" id="KW-0812">Transmembrane</keyword>
<dbReference type="PROSITE" id="PS50835">
    <property type="entry name" value="IG_LIKE"/>
    <property type="match status" value="1"/>
</dbReference>
<dbReference type="SMART" id="SM00409">
    <property type="entry name" value="IG"/>
    <property type="match status" value="1"/>
</dbReference>
<dbReference type="PANTHER" id="PTHR47387:SF1">
    <property type="entry name" value="NECTIN-2"/>
    <property type="match status" value="1"/>
</dbReference>
<dbReference type="Proteomes" id="UP000515145">
    <property type="component" value="Chromosome 16"/>
</dbReference>
<dbReference type="AlphaFoldDB" id="A0A6P7JYX3"/>
<dbReference type="Pfam" id="PF07686">
    <property type="entry name" value="V-set"/>
    <property type="match status" value="1"/>
</dbReference>
<dbReference type="InterPro" id="IPR013783">
    <property type="entry name" value="Ig-like_fold"/>
</dbReference>
<dbReference type="Gene3D" id="2.60.40.10">
    <property type="entry name" value="Immunoglobulins"/>
    <property type="match status" value="1"/>
</dbReference>